<dbReference type="InterPro" id="IPR032675">
    <property type="entry name" value="LRR_dom_sf"/>
</dbReference>
<keyword evidence="1" id="KW-1133">Transmembrane helix</keyword>
<feature type="transmembrane region" description="Helical" evidence="1">
    <location>
        <begin position="110"/>
        <end position="130"/>
    </location>
</feature>
<dbReference type="Gene3D" id="3.80.10.10">
    <property type="entry name" value="Ribonuclease Inhibitor"/>
    <property type="match status" value="1"/>
</dbReference>
<organism evidence="5 6">
    <name type="scientific">Cellulophaga geojensis KL-A</name>
    <dbReference type="NCBI Taxonomy" id="1328323"/>
    <lineage>
        <taxon>Bacteria</taxon>
        <taxon>Pseudomonadati</taxon>
        <taxon>Bacteroidota</taxon>
        <taxon>Flavobacteriia</taxon>
        <taxon>Flavobacteriales</taxon>
        <taxon>Flavobacteriaceae</taxon>
        <taxon>Cellulophaga</taxon>
    </lineage>
</organism>
<dbReference type="InterPro" id="IPR059177">
    <property type="entry name" value="GH29D-like_dom"/>
</dbReference>
<comment type="caution">
    <text evidence="5">The sequence shown here is derived from an EMBL/GenBank/DDBJ whole genome shotgun (WGS) entry which is preliminary data.</text>
</comment>
<gene>
    <name evidence="5" type="ORF">KLA_08191</name>
</gene>
<evidence type="ECO:0000259" key="2">
    <source>
        <dbReference type="Pfam" id="PF07635"/>
    </source>
</evidence>
<proteinExistence type="predicted"/>
<protein>
    <submittedName>
        <fullName evidence="5">Beta-hexosaminidase</fullName>
    </submittedName>
</protein>
<dbReference type="InterPro" id="IPR008979">
    <property type="entry name" value="Galactose-bd-like_sf"/>
</dbReference>
<dbReference type="EMBL" id="ARZX01000008">
    <property type="protein sequence ID" value="EWH13764.1"/>
    <property type="molecule type" value="Genomic_DNA"/>
</dbReference>
<feature type="transmembrane region" description="Helical" evidence="1">
    <location>
        <begin position="17"/>
        <end position="36"/>
    </location>
</feature>
<feature type="transmembrane region" description="Helical" evidence="1">
    <location>
        <begin position="84"/>
        <end position="103"/>
    </location>
</feature>
<evidence type="ECO:0000313" key="6">
    <source>
        <dbReference type="Proteomes" id="UP000019275"/>
    </source>
</evidence>
<dbReference type="InterPro" id="IPR011429">
    <property type="entry name" value="Cyt_c_Planctomycete-type"/>
</dbReference>
<feature type="domain" description="DUF2231" evidence="3">
    <location>
        <begin position="13"/>
        <end position="133"/>
    </location>
</feature>
<feature type="domain" description="GH29D-like beta-sandwich" evidence="4">
    <location>
        <begin position="462"/>
        <end position="524"/>
    </location>
</feature>
<dbReference type="Gene3D" id="2.60.120.260">
    <property type="entry name" value="Galactose-binding domain-like"/>
    <property type="match status" value="1"/>
</dbReference>
<reference evidence="5 6" key="1">
    <citation type="journal article" date="2014" name="Genome Announc.">
        <title>Draft Genome Sequence of the Carrageenan-Degrading Bacterium Cellulophaga sp. Strain KL-A, Isolated from Decaying Marine Algae.</title>
        <authorList>
            <person name="Shan D."/>
            <person name="Ying J."/>
            <person name="Li X."/>
            <person name="Gao Z."/>
            <person name="Wei G."/>
            <person name="Shao Z."/>
        </authorList>
    </citation>
    <scope>NUCLEOTIDE SEQUENCE [LARGE SCALE GENOMIC DNA]</scope>
    <source>
        <strain evidence="5 6">KL-A</strain>
    </source>
</reference>
<keyword evidence="6" id="KW-1185">Reference proteome</keyword>
<dbReference type="Pfam" id="PF09990">
    <property type="entry name" value="DUF2231"/>
    <property type="match status" value="1"/>
</dbReference>
<dbReference type="SUPFAM" id="SSF52047">
    <property type="entry name" value="RNI-like"/>
    <property type="match status" value="1"/>
</dbReference>
<evidence type="ECO:0000259" key="3">
    <source>
        <dbReference type="Pfam" id="PF09990"/>
    </source>
</evidence>
<dbReference type="Pfam" id="PF07635">
    <property type="entry name" value="PSCyt1"/>
    <property type="match status" value="1"/>
</dbReference>
<name>A0ABN0RPE2_9FLAO</name>
<accession>A0ABN0RPE2</accession>
<evidence type="ECO:0000259" key="4">
    <source>
        <dbReference type="Pfam" id="PF13290"/>
    </source>
</evidence>
<keyword evidence="1" id="KW-0472">Membrane</keyword>
<dbReference type="Proteomes" id="UP000019275">
    <property type="component" value="Unassembled WGS sequence"/>
</dbReference>
<dbReference type="Pfam" id="PF13290">
    <property type="entry name" value="CHB_HEX_C_1"/>
    <property type="match status" value="1"/>
</dbReference>
<evidence type="ECO:0000313" key="5">
    <source>
        <dbReference type="EMBL" id="EWH13764.1"/>
    </source>
</evidence>
<sequence length="687" mass="76960">MQQIHTLYIHIGNLHPLFVHLPIGILSFAFILEIYLKIKKSKETDIAKLALGLAAITALFSLGTGWLLGDNGGYDEQALSRHKWMAVALTVCSVLLFILRTLHQKWSSKIFFPIFIITLVLLGITGHLGGNMTHGDDFLFQDKSSKEVAITDINKAKVYKDVVQPILDTKCVSCHNANKAKGELILTSKTFILAGGENGSVLDSINGEQASLLGRIHMPIEDKLHMPPKGKVQLTAEEINLLEWWMKNNNCFDCTVNETNTTAQTKAILKTLEKDTTSIGILTASLDPVPLEWVAKMNANGFSILPLSEKSPLLIVTLANRKGITSKDIKKLEDYADNIVELNLGFTDFNDDMAMLLPNFKNIVKLQLQKTKITSKALEEVEKLEFLESLNLYGTAVTSDIFKHLKKLQKLKKVYLYQTAIQNSELANLQKEKPQLVTKHLSDTIFNDAVLNNPFIVNATDFFNTEIDVELTHVFKTANIFYTLDGTEPDTTSTKYTAPIKLTDSKTIKFYAHKKDWKQSSVVTANIKKSGLKLDSIWLDKKPHENYKGDGANSLKDLKRGSINFQDGLWLAYQGENLNATIAFNEPKEISTVSVGSLTKPTSWIFNPIGYKVWTSTNNKDYTLVKTVKLPVPQKYVDDAISFYDITFDKTVAKYVKVEVVNITKNPAWHPNPGGKSWVFVDEILVN</sequence>
<keyword evidence="1" id="KW-0812">Transmembrane</keyword>
<dbReference type="SUPFAM" id="SSF49785">
    <property type="entry name" value="Galactose-binding domain-like"/>
    <property type="match status" value="1"/>
</dbReference>
<dbReference type="RefSeq" id="WP_034644963.1">
    <property type="nucleotide sequence ID" value="NZ_ARZX01000008.1"/>
</dbReference>
<feature type="transmembrane region" description="Helical" evidence="1">
    <location>
        <begin position="48"/>
        <end position="69"/>
    </location>
</feature>
<evidence type="ECO:0000256" key="1">
    <source>
        <dbReference type="SAM" id="Phobius"/>
    </source>
</evidence>
<dbReference type="InterPro" id="IPR019251">
    <property type="entry name" value="DUF2231_TM"/>
</dbReference>
<feature type="domain" description="Cytochrome C Planctomycete-type" evidence="2">
    <location>
        <begin position="171"/>
        <end position="230"/>
    </location>
</feature>